<accession>A0A3B0T7I4</accession>
<reference evidence="2" key="1">
    <citation type="submission" date="2018-06" db="EMBL/GenBank/DDBJ databases">
        <authorList>
            <person name="Zhirakovskaya E."/>
        </authorList>
    </citation>
    <scope>NUCLEOTIDE SEQUENCE</scope>
</reference>
<protein>
    <submittedName>
        <fullName evidence="2">Glycerol-3-phosphate ABC transporter, substrate-binding protein UgpB</fullName>
    </submittedName>
</protein>
<name>A0A3B0T7I4_9ZZZZ</name>
<dbReference type="Gene3D" id="3.40.190.10">
    <property type="entry name" value="Periplasmic binding protein-like II"/>
    <property type="match status" value="1"/>
</dbReference>
<evidence type="ECO:0000313" key="2">
    <source>
        <dbReference type="EMBL" id="VAW08219.1"/>
    </source>
</evidence>
<dbReference type="PROSITE" id="PS51257">
    <property type="entry name" value="PROKAR_LIPOPROTEIN"/>
    <property type="match status" value="1"/>
</dbReference>
<dbReference type="EMBL" id="UOEI01000586">
    <property type="protein sequence ID" value="VAW08219.1"/>
    <property type="molecule type" value="Genomic_DNA"/>
</dbReference>
<evidence type="ECO:0000256" key="1">
    <source>
        <dbReference type="SAM" id="MobiDB-lite"/>
    </source>
</evidence>
<organism evidence="2">
    <name type="scientific">hydrothermal vent metagenome</name>
    <dbReference type="NCBI Taxonomy" id="652676"/>
    <lineage>
        <taxon>unclassified sequences</taxon>
        <taxon>metagenomes</taxon>
        <taxon>ecological metagenomes</taxon>
    </lineage>
</organism>
<feature type="region of interest" description="Disordered" evidence="1">
    <location>
        <begin position="25"/>
        <end position="59"/>
    </location>
</feature>
<sequence>MKYRLLTLLAVIALVAAACASSGSDETTTTVASGGGDETTTTVASGGGDETTTTVASGGDAEPITIDFWVAFSDEARKGFAEEKAAAFNEAHPEYNVKVTSFPSYNDVFDAAVLAVDSGEPPALIHFFEAATRQALDAVDASGNPVFKSVTEAIGGRTEILGEPVVLDDVVDAA</sequence>
<dbReference type="SUPFAM" id="SSF53850">
    <property type="entry name" value="Periplasmic binding protein-like II"/>
    <property type="match status" value="1"/>
</dbReference>
<gene>
    <name evidence="2" type="ORF">MNBD_ACTINO01-720</name>
</gene>
<feature type="non-terminal residue" evidence="2">
    <location>
        <position position="174"/>
    </location>
</feature>
<feature type="compositionally biased region" description="Polar residues" evidence="1">
    <location>
        <begin position="25"/>
        <end position="56"/>
    </location>
</feature>
<proteinExistence type="predicted"/>
<dbReference type="AlphaFoldDB" id="A0A3B0T7I4"/>